<evidence type="ECO:0000256" key="1">
    <source>
        <dbReference type="ARBA" id="ARBA00022741"/>
    </source>
</evidence>
<dbReference type="PANTHER" id="PTHR11566:SF66">
    <property type="entry name" value="INTERFERON-INDUCED GTP-BINDING PROTEIN MX"/>
    <property type="match status" value="1"/>
</dbReference>
<keyword evidence="7" id="KW-1185">Reference proteome</keyword>
<keyword evidence="1" id="KW-0547">Nucleotide-binding</keyword>
<organism evidence="6 7">
    <name type="scientific">Teratosphaeria destructans</name>
    <dbReference type="NCBI Taxonomy" id="418781"/>
    <lineage>
        <taxon>Eukaryota</taxon>
        <taxon>Fungi</taxon>
        <taxon>Dikarya</taxon>
        <taxon>Ascomycota</taxon>
        <taxon>Pezizomycotina</taxon>
        <taxon>Dothideomycetes</taxon>
        <taxon>Dothideomycetidae</taxon>
        <taxon>Mycosphaerellales</taxon>
        <taxon>Teratosphaeriaceae</taxon>
        <taxon>Teratosphaeria</taxon>
    </lineage>
</organism>
<dbReference type="FunFam" id="3.40.50.300:FF:001425">
    <property type="entry name" value="Dynamin GTPase, putative"/>
    <property type="match status" value="1"/>
</dbReference>
<dbReference type="PANTHER" id="PTHR11566">
    <property type="entry name" value="DYNAMIN"/>
    <property type="match status" value="1"/>
</dbReference>
<dbReference type="CDD" id="cd08771">
    <property type="entry name" value="DLP_1"/>
    <property type="match status" value="1"/>
</dbReference>
<evidence type="ECO:0000256" key="2">
    <source>
        <dbReference type="ARBA" id="ARBA00023134"/>
    </source>
</evidence>
<proteinExistence type="predicted"/>
<dbReference type="Pfam" id="PF01031">
    <property type="entry name" value="Dynamin_M"/>
    <property type="match status" value="1"/>
</dbReference>
<dbReference type="InterPro" id="IPR000375">
    <property type="entry name" value="Dynamin_stalk"/>
</dbReference>
<dbReference type="GO" id="GO:0005874">
    <property type="term" value="C:microtubule"/>
    <property type="evidence" value="ECO:0007669"/>
    <property type="project" value="TreeGrafter"/>
</dbReference>
<evidence type="ECO:0000256" key="3">
    <source>
        <dbReference type="SAM" id="MobiDB-lite"/>
    </source>
</evidence>
<accession>A0A9W7SHX6</accession>
<evidence type="ECO:0000259" key="5">
    <source>
        <dbReference type="PROSITE" id="PS51718"/>
    </source>
</evidence>
<keyword evidence="2" id="KW-0342">GTP-binding</keyword>
<dbReference type="GO" id="GO:0016020">
    <property type="term" value="C:membrane"/>
    <property type="evidence" value="ECO:0007669"/>
    <property type="project" value="TreeGrafter"/>
</dbReference>
<dbReference type="PROSITE" id="PS51718">
    <property type="entry name" value="G_DYNAMIN_2"/>
    <property type="match status" value="1"/>
</dbReference>
<dbReference type="GO" id="GO:0000266">
    <property type="term" value="P:mitochondrial fission"/>
    <property type="evidence" value="ECO:0007669"/>
    <property type="project" value="TreeGrafter"/>
</dbReference>
<dbReference type="InterPro" id="IPR027417">
    <property type="entry name" value="P-loop_NTPase"/>
</dbReference>
<dbReference type="GO" id="GO:0005739">
    <property type="term" value="C:mitochondrion"/>
    <property type="evidence" value="ECO:0007669"/>
    <property type="project" value="TreeGrafter"/>
</dbReference>
<reference evidence="6 7" key="2">
    <citation type="journal article" date="2021" name="Curr. Genet.">
        <title>Genetic response to nitrogen starvation in the aggressive Eucalyptus foliar pathogen Teratosphaeria destructans.</title>
        <authorList>
            <person name="Havenga M."/>
            <person name="Wingfield B.D."/>
            <person name="Wingfield M.J."/>
            <person name="Dreyer L.L."/>
            <person name="Roets F."/>
            <person name="Aylward J."/>
        </authorList>
    </citation>
    <scope>NUCLEOTIDE SEQUENCE [LARGE SCALE GENOMIC DNA]</scope>
    <source>
        <strain evidence="6">CMW44962</strain>
    </source>
</reference>
<protein>
    <submittedName>
        <fullName evidence="6">Dynamin Fzo YdjA family</fullName>
    </submittedName>
</protein>
<dbReference type="GO" id="GO:0048312">
    <property type="term" value="P:intracellular distribution of mitochondria"/>
    <property type="evidence" value="ECO:0007669"/>
    <property type="project" value="TreeGrafter"/>
</dbReference>
<dbReference type="Pfam" id="PF00350">
    <property type="entry name" value="Dynamin_N"/>
    <property type="match status" value="1"/>
</dbReference>
<gene>
    <name evidence="6" type="ORF">Tdes44962_MAKER06265</name>
</gene>
<dbReference type="SUPFAM" id="SSF52540">
    <property type="entry name" value="P-loop containing nucleoside triphosphate hydrolases"/>
    <property type="match status" value="1"/>
</dbReference>
<dbReference type="InterPro" id="IPR045063">
    <property type="entry name" value="Dynamin_N"/>
</dbReference>
<dbReference type="InterPro" id="IPR001401">
    <property type="entry name" value="Dynamin_GTPase"/>
</dbReference>
<dbReference type="GO" id="GO:0008017">
    <property type="term" value="F:microtubule binding"/>
    <property type="evidence" value="ECO:0007669"/>
    <property type="project" value="TreeGrafter"/>
</dbReference>
<dbReference type="PRINTS" id="PR00195">
    <property type="entry name" value="DYNAMIN"/>
</dbReference>
<reference evidence="6 7" key="1">
    <citation type="journal article" date="2018" name="IMA Fungus">
        <title>IMA Genome-F 10: Nine draft genome sequences of Claviceps purpurea s.lat., including C. arundinis, C. humidiphila, and C. cf. spartinae, pseudomolecules for the pitch canker pathogen Fusarium circinatum, draft genome of Davidsoniella eucalypti, Grosmannia galeiformis, Quambalaria eucalypti, and Teratosphaeria destructans.</title>
        <authorList>
            <person name="Wingfield B.D."/>
            <person name="Liu M."/>
            <person name="Nguyen H.D."/>
            <person name="Lane F.A."/>
            <person name="Morgan S.W."/>
            <person name="De Vos L."/>
            <person name="Wilken P.M."/>
            <person name="Duong T.A."/>
            <person name="Aylward J."/>
            <person name="Coetzee M.P."/>
            <person name="Dadej K."/>
            <person name="De Beer Z.W."/>
            <person name="Findlay W."/>
            <person name="Havenga M."/>
            <person name="Kolarik M."/>
            <person name="Menzies J.G."/>
            <person name="Naidoo K."/>
            <person name="Pochopski O."/>
            <person name="Shoukouhi P."/>
            <person name="Santana Q.C."/>
            <person name="Seifert K.A."/>
            <person name="Soal N."/>
            <person name="Steenkamp E.T."/>
            <person name="Tatham C.T."/>
            <person name="van der Nest M.A."/>
            <person name="Wingfield M.J."/>
        </authorList>
    </citation>
    <scope>NUCLEOTIDE SEQUENCE [LARGE SCALE GENOMIC DNA]</scope>
    <source>
        <strain evidence="6">CMW44962</strain>
    </source>
</reference>
<dbReference type="GO" id="GO:0006897">
    <property type="term" value="P:endocytosis"/>
    <property type="evidence" value="ECO:0007669"/>
    <property type="project" value="TreeGrafter"/>
</dbReference>
<name>A0A9W7SHX6_9PEZI</name>
<sequence length="829" mass="93488">MLLYRLGVGAALVSEVDSDLGQRLDLLGQHSTCHLHPFLATGIMPRLPSSWTSSLLKERYSTKPYEPAMCSTVGGKCGLSHTPMDTASLQTKHLLKRQQTVTVAKIQTSSLDGLQNKESRKVMDVVDKLRRSGLSGIIHLPQLVVSGDQSSGKSSVLEAITEIPFPRKENLCTRFATEIVLRRANTSSIVTSIIPDKVRPGHESKRLEDFKDSIEDFTQLPALMEKATELMGLGGDNGGIGAARAFSRDVLRIEIAGPGRPHLTLVDLPGLIHSENKMQTKEDVELIRALVDEYISNKLTIIVAVVSAKNDYANQIILKKCRDVDPKGQRTIGIITKPDFLEPGSENEQSWIELAENKDIFFELGWHMLKNRSDKEAAKSFNERNAAEHVFFSQGRYRDLPRDNVGIEALRTRLSSILYKHLQKELPALQKELNEKHRQVCHDLKQLGEKRSTPGEQRRFMMGVSATYQDIVKAAVNGQYEHEFFSDINPDAALDDQDNMRRLRAVVQYLNIQFASTMRQYGHAQLVEPSDDEDSASPKPQAVSEPELDEGYAHFSEIQEVVTREDAVTHVRKILVRSRGRELPGTFNPLFISQLFWSQSANWKDIAMYHVDRVAHVCASFVKSAMDFSVSSDISERLQAVKVEAALIDRLNCAKNELDRIIADCKNHPITYDPAYTAIIKKARHQKHSIKFEKLLQEAEVDVERRNDRRSATYLKPDVMKMGMDTLLEPDMDKMSAEDALDSQEAYYKEEVKYFTAAVTKQVIERYLLRGLADETISPVIITDMTDEEIAMVAAEPEEMTKMRENLEARKGMLEKGQQTFKSAVGLFR</sequence>
<feature type="domain" description="Dynamin-type G" evidence="5">
    <location>
        <begin position="137"/>
        <end position="427"/>
    </location>
</feature>
<dbReference type="OrthoDB" id="415706at2759"/>
<dbReference type="AlphaFoldDB" id="A0A9W7SHX6"/>
<evidence type="ECO:0000259" key="4">
    <source>
        <dbReference type="PROSITE" id="PS51388"/>
    </source>
</evidence>
<dbReference type="InterPro" id="IPR022812">
    <property type="entry name" value="Dynamin"/>
</dbReference>
<dbReference type="EMBL" id="RIBY02002589">
    <property type="protein sequence ID" value="KAH9808846.1"/>
    <property type="molecule type" value="Genomic_DNA"/>
</dbReference>
<dbReference type="Proteomes" id="UP001138500">
    <property type="component" value="Unassembled WGS sequence"/>
</dbReference>
<evidence type="ECO:0000313" key="7">
    <source>
        <dbReference type="Proteomes" id="UP001138500"/>
    </source>
</evidence>
<dbReference type="PROSITE" id="PS51388">
    <property type="entry name" value="GED"/>
    <property type="match status" value="1"/>
</dbReference>
<feature type="domain" description="GED" evidence="4">
    <location>
        <begin position="737"/>
        <end position="829"/>
    </location>
</feature>
<dbReference type="GO" id="GO:0005525">
    <property type="term" value="F:GTP binding"/>
    <property type="evidence" value="ECO:0007669"/>
    <property type="project" value="InterPro"/>
</dbReference>
<feature type="region of interest" description="Disordered" evidence="3">
    <location>
        <begin position="526"/>
        <end position="546"/>
    </location>
</feature>
<dbReference type="InterPro" id="IPR020850">
    <property type="entry name" value="GED_dom"/>
</dbReference>
<evidence type="ECO:0000313" key="6">
    <source>
        <dbReference type="EMBL" id="KAH9808846.1"/>
    </source>
</evidence>
<dbReference type="GO" id="GO:0003924">
    <property type="term" value="F:GTPase activity"/>
    <property type="evidence" value="ECO:0007669"/>
    <property type="project" value="InterPro"/>
</dbReference>
<dbReference type="SMART" id="SM00053">
    <property type="entry name" value="DYNc"/>
    <property type="match status" value="1"/>
</dbReference>
<dbReference type="InterPro" id="IPR030381">
    <property type="entry name" value="G_DYNAMIN_dom"/>
</dbReference>
<dbReference type="GO" id="GO:0016559">
    <property type="term" value="P:peroxisome fission"/>
    <property type="evidence" value="ECO:0007669"/>
    <property type="project" value="TreeGrafter"/>
</dbReference>
<comment type="caution">
    <text evidence="6">The sequence shown here is derived from an EMBL/GenBank/DDBJ whole genome shotgun (WGS) entry which is preliminary data.</text>
</comment>
<dbReference type="Gene3D" id="3.40.50.300">
    <property type="entry name" value="P-loop containing nucleotide triphosphate hydrolases"/>
    <property type="match status" value="1"/>
</dbReference>